<dbReference type="Proteomes" id="UP001295794">
    <property type="component" value="Unassembled WGS sequence"/>
</dbReference>
<proteinExistence type="predicted"/>
<sequence length="776" mass="82469">MPQGRQSLFSKEELEFLNSQVGDFEAAQVHKRISQWFPKAERDFLDKFPLPAGEDAAKARVRYQKWFYNRKQGNAKLDRVALRGTLAATIFKSLKPKGRRRQRIELFQQQNAGEVKAALESATRGELLGFELEPEEASGESENELSSQGILKSALSKKRARDMGLRRKVVQFLYEQASEEQKSKVEKAYEEQGGNEANTPCELPVEKRKPEQIQEGIDQLDKIFAEVLDGVERMTGWRGIVLVGGPMPSFQGKIATKTITTGIQGTGQQPLNKSLVMWDDVLKGTGEWLRRGFDPETRAAWALTASSPLTHALDGDLITHLDVEKTNNSDGNGSADGASGQHGLAVADPTSLNASQTCEDPAHAEATPPSLSMSMETDGSQALENALDVGLDADFGLDPFLWDFDRVLGNDQMGNADTEVEQNTGWMGQGVGMGVSAGASLSGGWVSDGCDTQSGFSASSPYPLRPLSSGPASPAAESVGAFPRPSTPPALLLPSGLPSVQPSVSSGTASTDKLWSPTVPSTWPTPASNHGALLMLPSRQNSSGSALLGISAVGISADPSMIMTPTAIAPGVTTPAPVAPDLSSTNYPESRPKVNAPKAARAPKAPVLDAGDLSVETPGFGGQGGGDGKGASGRQHGRGGGRGRSSGRGRGAPKHATSRDVGTVNPIPDPNEECPLDFQPDYHHGSGGGGCNRPQGSSSQPKPKQRATVIANNPAVEVPATRHCKKAVTWGEPMTVAQRQAEQYMRNEELELLNSGRSRKRAGGAEPTADPKRKKR</sequence>
<reference evidence="2" key="1">
    <citation type="submission" date="2023-11" db="EMBL/GenBank/DDBJ databases">
        <authorList>
            <person name="De Vega J J."/>
            <person name="De Vega J J."/>
        </authorList>
    </citation>
    <scope>NUCLEOTIDE SEQUENCE</scope>
</reference>
<feature type="compositionally biased region" description="Low complexity" evidence="1">
    <location>
        <begin position="593"/>
        <end position="607"/>
    </location>
</feature>
<evidence type="ECO:0000313" key="2">
    <source>
        <dbReference type="EMBL" id="CAK5264035.1"/>
    </source>
</evidence>
<comment type="caution">
    <text evidence="2">The sequence shown here is derived from an EMBL/GenBank/DDBJ whole genome shotgun (WGS) entry which is preliminary data.</text>
</comment>
<organism evidence="2 3">
    <name type="scientific">Mycena citricolor</name>
    <dbReference type="NCBI Taxonomy" id="2018698"/>
    <lineage>
        <taxon>Eukaryota</taxon>
        <taxon>Fungi</taxon>
        <taxon>Dikarya</taxon>
        <taxon>Basidiomycota</taxon>
        <taxon>Agaricomycotina</taxon>
        <taxon>Agaricomycetes</taxon>
        <taxon>Agaricomycetidae</taxon>
        <taxon>Agaricales</taxon>
        <taxon>Marasmiineae</taxon>
        <taxon>Mycenaceae</taxon>
        <taxon>Mycena</taxon>
    </lineage>
</organism>
<feature type="compositionally biased region" description="Basic residues" evidence="1">
    <location>
        <begin position="635"/>
        <end position="653"/>
    </location>
</feature>
<feature type="region of interest" description="Disordered" evidence="1">
    <location>
        <begin position="579"/>
        <end position="705"/>
    </location>
</feature>
<evidence type="ECO:0000256" key="1">
    <source>
        <dbReference type="SAM" id="MobiDB-lite"/>
    </source>
</evidence>
<protein>
    <submittedName>
        <fullName evidence="2">Uncharacterized protein</fullName>
    </submittedName>
</protein>
<feature type="region of interest" description="Disordered" evidence="1">
    <location>
        <begin position="750"/>
        <end position="776"/>
    </location>
</feature>
<keyword evidence="3" id="KW-1185">Reference proteome</keyword>
<dbReference type="EMBL" id="CAVNYO010000046">
    <property type="protein sequence ID" value="CAK5264035.1"/>
    <property type="molecule type" value="Genomic_DNA"/>
</dbReference>
<gene>
    <name evidence="2" type="ORF">MYCIT1_LOCUS3879</name>
</gene>
<evidence type="ECO:0000313" key="3">
    <source>
        <dbReference type="Proteomes" id="UP001295794"/>
    </source>
</evidence>
<feature type="region of interest" description="Disordered" evidence="1">
    <location>
        <begin position="324"/>
        <end position="377"/>
    </location>
</feature>
<name>A0AAD2GWU6_9AGAR</name>
<dbReference type="AlphaFoldDB" id="A0AAD2GWU6"/>
<accession>A0AAD2GWU6</accession>
<feature type="compositionally biased region" description="Low complexity" evidence="1">
    <location>
        <begin position="328"/>
        <end position="339"/>
    </location>
</feature>
<feature type="compositionally biased region" description="Gly residues" evidence="1">
    <location>
        <begin position="619"/>
        <end position="631"/>
    </location>
</feature>